<dbReference type="PANTHER" id="PTHR37909">
    <property type="entry name" value="S-ADENOSYL-L-METHIONINE-DEPENDENT METHYLTRANSFERASES SUPERFAMILY PROTEIN"/>
    <property type="match status" value="1"/>
</dbReference>
<evidence type="ECO:0000313" key="2">
    <source>
        <dbReference type="Proteomes" id="UP001153076"/>
    </source>
</evidence>
<dbReference type="OrthoDB" id="186626at2759"/>
<accession>A0A9Q1KT99</accession>
<dbReference type="PANTHER" id="PTHR37909:SF1">
    <property type="entry name" value="S-ADENOSYL-L-METHIONINE-DEPENDENT METHYLTRANSFERASES SUPERFAMILY PROTEIN"/>
    <property type="match status" value="1"/>
</dbReference>
<reference evidence="1" key="1">
    <citation type="submission" date="2022-04" db="EMBL/GenBank/DDBJ databases">
        <title>Carnegiea gigantea Genome sequencing and assembly v2.</title>
        <authorList>
            <person name="Copetti D."/>
            <person name="Sanderson M.J."/>
            <person name="Burquez A."/>
            <person name="Wojciechowski M.F."/>
        </authorList>
    </citation>
    <scope>NUCLEOTIDE SEQUENCE</scope>
    <source>
        <strain evidence="1">SGP5-SGP5p</strain>
        <tissue evidence="1">Aerial part</tissue>
    </source>
</reference>
<sequence>MTNHQQPSWRLLEISYLRGSSLGAHHLALLVHGRLATQCADSVAPELIRQTVIDRFYNGISPYEEFILRSTSNSSLLQKRIDKPSKIYERLIQKVQPKTIVKFDSFSGASATYIANLTGRLSLKTQILCLGDFHERTAHSDWFMHNVVSENASEFILPVPISTTSGLAELCEWGIMGDLIEVDIGQDSYSAWSDISSAHKLLRPGGVIFGRNNGVGPVVKLYAQLNEYQFKVDGEHWMINPA</sequence>
<gene>
    <name evidence="1" type="ORF">Cgig2_004072</name>
</gene>
<protein>
    <submittedName>
        <fullName evidence="1">Uncharacterized protein</fullName>
    </submittedName>
</protein>
<dbReference type="Gene3D" id="3.40.50.150">
    <property type="entry name" value="Vaccinia Virus protein VP39"/>
    <property type="match status" value="1"/>
</dbReference>
<keyword evidence="2" id="KW-1185">Reference proteome</keyword>
<dbReference type="AlphaFoldDB" id="A0A9Q1KT99"/>
<evidence type="ECO:0000313" key="1">
    <source>
        <dbReference type="EMBL" id="KAJ8449017.1"/>
    </source>
</evidence>
<dbReference type="Proteomes" id="UP001153076">
    <property type="component" value="Unassembled WGS sequence"/>
</dbReference>
<organism evidence="1 2">
    <name type="scientific">Carnegiea gigantea</name>
    <dbReference type="NCBI Taxonomy" id="171969"/>
    <lineage>
        <taxon>Eukaryota</taxon>
        <taxon>Viridiplantae</taxon>
        <taxon>Streptophyta</taxon>
        <taxon>Embryophyta</taxon>
        <taxon>Tracheophyta</taxon>
        <taxon>Spermatophyta</taxon>
        <taxon>Magnoliopsida</taxon>
        <taxon>eudicotyledons</taxon>
        <taxon>Gunneridae</taxon>
        <taxon>Pentapetalae</taxon>
        <taxon>Caryophyllales</taxon>
        <taxon>Cactineae</taxon>
        <taxon>Cactaceae</taxon>
        <taxon>Cactoideae</taxon>
        <taxon>Echinocereeae</taxon>
        <taxon>Carnegiea</taxon>
    </lineage>
</organism>
<dbReference type="SUPFAM" id="SSF53335">
    <property type="entry name" value="S-adenosyl-L-methionine-dependent methyltransferases"/>
    <property type="match status" value="1"/>
</dbReference>
<proteinExistence type="predicted"/>
<dbReference type="EMBL" id="JAKOGI010000025">
    <property type="protein sequence ID" value="KAJ8449017.1"/>
    <property type="molecule type" value="Genomic_DNA"/>
</dbReference>
<name>A0A9Q1KT99_9CARY</name>
<comment type="caution">
    <text evidence="1">The sequence shown here is derived from an EMBL/GenBank/DDBJ whole genome shotgun (WGS) entry which is preliminary data.</text>
</comment>
<dbReference type="InterPro" id="IPR029063">
    <property type="entry name" value="SAM-dependent_MTases_sf"/>
</dbReference>